<keyword evidence="3" id="KW-0645">Protease</keyword>
<feature type="domain" description="Tail specific protease" evidence="1">
    <location>
        <begin position="496"/>
        <end position="697"/>
    </location>
</feature>
<dbReference type="Pfam" id="PF03572">
    <property type="entry name" value="Peptidase_S41"/>
    <property type="match status" value="1"/>
</dbReference>
<sequence>MPSAGHLIQVSRLAKAFKWHEWPAPSAGVGTQVSFPGWAVPRRRTALVCILPCLSLSPSLLPLHQGAIFAVAVGPRKARPIGKGYKAASAAVEGDDDVPPVLLRRSAPINWTSAATSLSLQPAEAMKTSAAAGTIVLAVASGLAAAQNSTTSAVPTVTATPTTAACALVSSAWAAQTAATATPTIEASVAYDCLNSVPLAKEAAIKFIDEIVPYLEWQSDTAFKKNPPADYFYPGYDLWAALYDIRDGLEAGAYTNEYSWQADLYNNVFGPGHDGHFVVYTDLLTTVIEWGRQLALVSISEDGVSLPVIKVYSDVVSSPETASVVTLINGLDAVTYLENWVFRVSSNQDADSAYNSLFFSKAYNQSGTQGYFMQSGRVRYVYPEAETSLTFANGTEITFSNLGRIKGNWAGVTDGPSFFTKFVSGAIGVSTSTATSTAGTTTTTSTATVVTTTTTTATSTASPDTAALPGYPGDPVVISSDQIVSGYFLDGEGFEDVGVLVMTSFSPSDPPEFQSIVQQFFAAAVDAGIKKLVIDVQTNGGGYIFQGYDTFRQLFPDIVQNGTGRWRHSSGFNAVAEVFSAACDNYDPLTASEDLIYTCESVWNWRYDLDVNDNNFKSFDDKFGPVTFNGDNYTDVMQWNFSNPIDTINSTFGIGYDVTGYGSRQNFTRPFGGPENIVLLLDGYCASTCTLFSQFLKWDAGVKSIAMGGRPTAGAIQGVGGVKGSQSFSFSSIYSEVDLARDQTNDTDLLAEFDRYQDYVFDRAPTLSLNVKDEILPQNLDDGTPAQYVAEYADCRLYWTADMHADITNLWKAAAASAFNGSPCAFGGFNGTVATRRSATTSRPAPFNKPRYTLPKKRESVVSIVKSILPAREKAQQFIKAQQHMVVID</sequence>
<reference evidence="3 4" key="1">
    <citation type="journal article" date="2024" name="J. Plant Pathol.">
        <title>Sequence and assembly of the genome of Seiridium unicorne, isolate CBS 538.82, causal agent of cypress canker disease.</title>
        <authorList>
            <person name="Scali E."/>
            <person name="Rocca G.D."/>
            <person name="Danti R."/>
            <person name="Garbelotto M."/>
            <person name="Barberini S."/>
            <person name="Baroncelli R."/>
            <person name="Emiliani G."/>
        </authorList>
    </citation>
    <scope>NUCLEOTIDE SEQUENCE [LARGE SCALE GENOMIC DNA]</scope>
    <source>
        <strain evidence="3 4">BM-138-508</strain>
    </source>
</reference>
<dbReference type="Pfam" id="PF23658">
    <property type="entry name" value="PDZ_CPAF_rel"/>
    <property type="match status" value="1"/>
</dbReference>
<dbReference type="EMBL" id="JARVKF010000429">
    <property type="protein sequence ID" value="KAK9414326.1"/>
    <property type="molecule type" value="Genomic_DNA"/>
</dbReference>
<dbReference type="InterPro" id="IPR005151">
    <property type="entry name" value="Tail-specific_protease"/>
</dbReference>
<feature type="domain" description="CPAF-like PDZ" evidence="2">
    <location>
        <begin position="290"/>
        <end position="409"/>
    </location>
</feature>
<comment type="caution">
    <text evidence="3">The sequence shown here is derived from an EMBL/GenBank/DDBJ whole genome shotgun (WGS) entry which is preliminary data.</text>
</comment>
<keyword evidence="4" id="KW-1185">Reference proteome</keyword>
<evidence type="ECO:0000259" key="2">
    <source>
        <dbReference type="Pfam" id="PF23658"/>
    </source>
</evidence>
<name>A0ABR2UIX2_9PEZI</name>
<dbReference type="InterPro" id="IPR056186">
    <property type="entry name" value="PDZ_CPAF-rel"/>
</dbReference>
<dbReference type="SUPFAM" id="SSF52096">
    <property type="entry name" value="ClpP/crotonase"/>
    <property type="match status" value="1"/>
</dbReference>
<dbReference type="GO" id="GO:0008233">
    <property type="term" value="F:peptidase activity"/>
    <property type="evidence" value="ECO:0007669"/>
    <property type="project" value="UniProtKB-KW"/>
</dbReference>
<dbReference type="Proteomes" id="UP001408356">
    <property type="component" value="Unassembled WGS sequence"/>
</dbReference>
<dbReference type="InterPro" id="IPR052766">
    <property type="entry name" value="S41A_metabolite_peptidase"/>
</dbReference>
<gene>
    <name evidence="3" type="ORF">SUNI508_02425</name>
</gene>
<protein>
    <submittedName>
        <fullName evidence="3">Tail specific protease domain-containing protein</fullName>
    </submittedName>
</protein>
<proteinExistence type="predicted"/>
<dbReference type="Gene3D" id="3.90.226.10">
    <property type="entry name" value="2-enoyl-CoA Hydratase, Chain A, domain 1"/>
    <property type="match status" value="1"/>
</dbReference>
<accession>A0ABR2UIX2</accession>
<dbReference type="PANTHER" id="PTHR37049">
    <property type="entry name" value="PEPTIDASE S41 FAMILY PROTEIN"/>
    <property type="match status" value="1"/>
</dbReference>
<dbReference type="GO" id="GO:0006508">
    <property type="term" value="P:proteolysis"/>
    <property type="evidence" value="ECO:0007669"/>
    <property type="project" value="UniProtKB-KW"/>
</dbReference>
<evidence type="ECO:0000313" key="4">
    <source>
        <dbReference type="Proteomes" id="UP001408356"/>
    </source>
</evidence>
<evidence type="ECO:0000313" key="3">
    <source>
        <dbReference type="EMBL" id="KAK9414326.1"/>
    </source>
</evidence>
<organism evidence="3 4">
    <name type="scientific">Seiridium unicorne</name>
    <dbReference type="NCBI Taxonomy" id="138068"/>
    <lineage>
        <taxon>Eukaryota</taxon>
        <taxon>Fungi</taxon>
        <taxon>Dikarya</taxon>
        <taxon>Ascomycota</taxon>
        <taxon>Pezizomycotina</taxon>
        <taxon>Sordariomycetes</taxon>
        <taxon>Xylariomycetidae</taxon>
        <taxon>Amphisphaeriales</taxon>
        <taxon>Sporocadaceae</taxon>
        <taxon>Seiridium</taxon>
    </lineage>
</organism>
<keyword evidence="3" id="KW-0378">Hydrolase</keyword>
<dbReference type="InterPro" id="IPR029045">
    <property type="entry name" value="ClpP/crotonase-like_dom_sf"/>
</dbReference>
<dbReference type="PANTHER" id="PTHR37049:SF4">
    <property type="entry name" value="RHODANESE DOMAIN-CONTAINING PROTEIN"/>
    <property type="match status" value="1"/>
</dbReference>
<evidence type="ECO:0000259" key="1">
    <source>
        <dbReference type="Pfam" id="PF03572"/>
    </source>
</evidence>